<accession>A0A9N8EXL6</accession>
<evidence type="ECO:0000313" key="1">
    <source>
        <dbReference type="EMBL" id="CAB9528225.1"/>
    </source>
</evidence>
<reference evidence="1" key="1">
    <citation type="submission" date="2020-06" db="EMBL/GenBank/DDBJ databases">
        <authorList>
            <consortium name="Plant Systems Biology data submission"/>
        </authorList>
    </citation>
    <scope>NUCLEOTIDE SEQUENCE</scope>
    <source>
        <strain evidence="1">D6</strain>
    </source>
</reference>
<organism evidence="1 2">
    <name type="scientific">Seminavis robusta</name>
    <dbReference type="NCBI Taxonomy" id="568900"/>
    <lineage>
        <taxon>Eukaryota</taxon>
        <taxon>Sar</taxon>
        <taxon>Stramenopiles</taxon>
        <taxon>Ochrophyta</taxon>
        <taxon>Bacillariophyta</taxon>
        <taxon>Bacillariophyceae</taxon>
        <taxon>Bacillariophycidae</taxon>
        <taxon>Naviculales</taxon>
        <taxon>Naviculaceae</taxon>
        <taxon>Seminavis</taxon>
    </lineage>
</organism>
<dbReference type="Proteomes" id="UP001153069">
    <property type="component" value="Unassembled WGS sequence"/>
</dbReference>
<evidence type="ECO:0000313" key="2">
    <source>
        <dbReference type="Proteomes" id="UP001153069"/>
    </source>
</evidence>
<evidence type="ECO:0008006" key="3">
    <source>
        <dbReference type="Google" id="ProtNLM"/>
    </source>
</evidence>
<name>A0A9N8EXL6_9STRA</name>
<protein>
    <recommendedName>
        <fullName evidence="3">CENP-V/GFA domain-containing protein</fullName>
    </recommendedName>
</protein>
<gene>
    <name evidence="1" type="ORF">SEMRO_2175_G317730.1</name>
</gene>
<sequence>MASATCQCGKVVIQFTSNKPRVSTECCCDSCFNRVGFLADRRRRGSSSPEDTSNSGKPIVNMKWDNRVTIVRGREQLFAYKLTPETKVFNIATKCCHSFLFGRNATYDAHCLTTNEADLVWGDQYQRIQPSSRWFVNQWTDARRATLEPLMGIWVDSEGNLDGEKGWEAVFENHLAAMNAPILKDAVGETFDEILQSLGRIDIVSELDK</sequence>
<comment type="caution">
    <text evidence="1">The sequence shown here is derived from an EMBL/GenBank/DDBJ whole genome shotgun (WGS) entry which is preliminary data.</text>
</comment>
<keyword evidence="2" id="KW-1185">Reference proteome</keyword>
<dbReference type="EMBL" id="CAICTM010002173">
    <property type="protein sequence ID" value="CAB9528225.1"/>
    <property type="molecule type" value="Genomic_DNA"/>
</dbReference>
<dbReference type="AlphaFoldDB" id="A0A9N8EXL6"/>
<proteinExistence type="predicted"/>